<dbReference type="SUPFAM" id="SSF52540">
    <property type="entry name" value="P-loop containing nucleoside triphosphate hydrolases"/>
    <property type="match status" value="1"/>
</dbReference>
<name>A0A1H5VII0_9SPHI</name>
<dbReference type="InterPro" id="IPR011990">
    <property type="entry name" value="TPR-like_helical_dom_sf"/>
</dbReference>
<dbReference type="InterPro" id="IPR002481">
    <property type="entry name" value="FUR"/>
</dbReference>
<dbReference type="OrthoDB" id="594504at2"/>
<dbReference type="SUPFAM" id="SSF48452">
    <property type="entry name" value="TPR-like"/>
    <property type="match status" value="1"/>
</dbReference>
<dbReference type="InterPro" id="IPR027417">
    <property type="entry name" value="P-loop_NTPase"/>
</dbReference>
<evidence type="ECO:0000313" key="1">
    <source>
        <dbReference type="EMBL" id="SEF87023.1"/>
    </source>
</evidence>
<protein>
    <submittedName>
        <fullName evidence="1">Ferric uptake regulator family protein</fullName>
    </submittedName>
</protein>
<dbReference type="Proteomes" id="UP000236731">
    <property type="component" value="Unassembled WGS sequence"/>
</dbReference>
<dbReference type="Gene3D" id="1.25.40.10">
    <property type="entry name" value="Tetratricopeptide repeat domain"/>
    <property type="match status" value="1"/>
</dbReference>
<accession>A0A1H5VII0</accession>
<dbReference type="Gene3D" id="1.10.10.10">
    <property type="entry name" value="Winged helix-like DNA-binding domain superfamily/Winged helix DNA-binding domain"/>
    <property type="match status" value="1"/>
</dbReference>
<sequence>MNELTLYNPASLSEDTLIEGFIVRTELFKDIFEIISNTESTNNKSHILIQGQRGLGKTTLLLRLKYEIERDNKLRKSILPVYFSEESYDVNSLATLWEKLLKYLDEYYNTDGLYYNSTEDFVDNENYEELCFNYLINVIRSKNKKIVLFFDNFGELFLDILKQKDKERLYSILLNCPLIQVIGSSAVVLDNFKINGERFFDLFNIFFLKGLNANETLELIKKLQENCSADSKINLNKSKAKIETLSILTGGVIRTIMMLYQVLLDDPYGKALDDLEKILDKVTPLYKHRIEDLPIQQRKIVDVIARKWDATSAKEIANEIREDGKRISTKIVSAQLNQLEKNNVIEKKSTSNKNNLYQIKERFFNIWYLMRNGDRRDKKRVVWLTKFLEIWYDDEDSQEIFIKKHINAISSGNYIPSSALLVFEALANSEKFNPLKLDDILRHTTKLFNDNEVKHLSDLVNSRKITAAITRYQQNKFDEAINILNSIKENDTSKLLILSQIYIETGKDNLAIELLNHIIYITDIDLIFFEKICFYFDKFDLFFEVLNRSKDSLIKSNVEYVIGEAYYDQQIYNNAYNHFEIAYKLGNVDAYGKMISSLFNLRDFKKMEGLLLTGFNMSIVDISELLNFYAFYAKDSDKLKEYLILSPKNGEYYLYLYLLDIGITDDDNNTNHGEDNSQDVSKLEQSIDLFLKENKGKKIQSKNFMLCASLLLSHYVDLLGDYSKGLNLIQRIEGKSDQNFYPFLVMKAIVLLVNNILDKELIMDVLTLWRIDDDDIENINTLMINLLAKSEYEFLYEIFNQNSAILKERFKPIYYALMKLLNNTYPDEIIKMGDELRIPVEEIIEDVTNLKEVYNMNK</sequence>
<dbReference type="Gene3D" id="3.40.50.300">
    <property type="entry name" value="P-loop containing nucleotide triphosphate hydrolases"/>
    <property type="match status" value="1"/>
</dbReference>
<proteinExistence type="predicted"/>
<dbReference type="RefSeq" id="WP_103905518.1">
    <property type="nucleotide sequence ID" value="NZ_CP049246.1"/>
</dbReference>
<dbReference type="InterPro" id="IPR036388">
    <property type="entry name" value="WH-like_DNA-bd_sf"/>
</dbReference>
<gene>
    <name evidence="1" type="ORF">SAMN05421877_103142</name>
</gene>
<reference evidence="2" key="1">
    <citation type="submission" date="2016-10" db="EMBL/GenBank/DDBJ databases">
        <authorList>
            <person name="Varghese N."/>
            <person name="Submissions S."/>
        </authorList>
    </citation>
    <scope>NUCLEOTIDE SEQUENCE [LARGE SCALE GENOMIC DNA]</scope>
    <source>
        <strain evidence="2">DSM 22361</strain>
    </source>
</reference>
<organism evidence="1 2">
    <name type="scientific">Sphingobacterium lactis</name>
    <dbReference type="NCBI Taxonomy" id="797291"/>
    <lineage>
        <taxon>Bacteria</taxon>
        <taxon>Pseudomonadati</taxon>
        <taxon>Bacteroidota</taxon>
        <taxon>Sphingobacteriia</taxon>
        <taxon>Sphingobacteriales</taxon>
        <taxon>Sphingobacteriaceae</taxon>
        <taxon>Sphingobacterium</taxon>
    </lineage>
</organism>
<evidence type="ECO:0000313" key="2">
    <source>
        <dbReference type="Proteomes" id="UP000236731"/>
    </source>
</evidence>
<keyword evidence="2" id="KW-1185">Reference proteome</keyword>
<dbReference type="AlphaFoldDB" id="A0A1H5VII0"/>
<dbReference type="EMBL" id="FNUT01000003">
    <property type="protein sequence ID" value="SEF87023.1"/>
    <property type="molecule type" value="Genomic_DNA"/>
</dbReference>
<dbReference type="Pfam" id="PF01475">
    <property type="entry name" value="FUR"/>
    <property type="match status" value="1"/>
</dbReference>
<dbReference type="GO" id="GO:0003700">
    <property type="term" value="F:DNA-binding transcription factor activity"/>
    <property type="evidence" value="ECO:0007669"/>
    <property type="project" value="InterPro"/>
</dbReference>